<dbReference type="InParanoid" id="A0A061GF58"/>
<gene>
    <name evidence="2" type="ORF">TCM_029746</name>
</gene>
<feature type="region of interest" description="Disordered" evidence="1">
    <location>
        <begin position="1"/>
        <end position="35"/>
    </location>
</feature>
<accession>A0A061GF58</accession>
<evidence type="ECO:0000256" key="1">
    <source>
        <dbReference type="SAM" id="MobiDB-lite"/>
    </source>
</evidence>
<dbReference type="AlphaFoldDB" id="A0A061GF58"/>
<dbReference type="Proteomes" id="UP000026915">
    <property type="component" value="Chromosome 6"/>
</dbReference>
<name>A0A061GF58_THECC</name>
<evidence type="ECO:0000313" key="3">
    <source>
        <dbReference type="Proteomes" id="UP000026915"/>
    </source>
</evidence>
<dbReference type="Gramene" id="EOY28068">
    <property type="protein sequence ID" value="EOY28068"/>
    <property type="gene ID" value="TCM_029746"/>
</dbReference>
<reference evidence="2 3" key="1">
    <citation type="journal article" date="2013" name="Genome Biol.">
        <title>The genome sequence of the most widely cultivated cacao type and its use to identify candidate genes regulating pod color.</title>
        <authorList>
            <person name="Motamayor J.C."/>
            <person name="Mockaitis K."/>
            <person name="Schmutz J."/>
            <person name="Haiminen N."/>
            <person name="Iii D.L."/>
            <person name="Cornejo O."/>
            <person name="Findley S.D."/>
            <person name="Zheng P."/>
            <person name="Utro F."/>
            <person name="Royaert S."/>
            <person name="Saski C."/>
            <person name="Jenkins J."/>
            <person name="Podicheti R."/>
            <person name="Zhao M."/>
            <person name="Scheffler B.E."/>
            <person name="Stack J.C."/>
            <person name="Feltus F.A."/>
            <person name="Mustiga G.M."/>
            <person name="Amores F."/>
            <person name="Phillips W."/>
            <person name="Marelli J.P."/>
            <person name="May G.D."/>
            <person name="Shapiro H."/>
            <person name="Ma J."/>
            <person name="Bustamante C.D."/>
            <person name="Schnell R.J."/>
            <person name="Main D."/>
            <person name="Gilbert D."/>
            <person name="Parida L."/>
            <person name="Kuhn D.N."/>
        </authorList>
    </citation>
    <scope>NUCLEOTIDE SEQUENCE [LARGE SCALE GENOMIC DNA]</scope>
    <source>
        <strain evidence="3">cv. Matina 1-6</strain>
    </source>
</reference>
<protein>
    <submittedName>
        <fullName evidence="2">Uncharacterized protein</fullName>
    </submittedName>
</protein>
<sequence>MTAVSLQGGDVDLTLHWNQPERKGSQSRPLIEKRNLNKSIEDLRQYLNGEAKKNQNGQVERTSPGGPDPQHHFKNY</sequence>
<evidence type="ECO:0000313" key="2">
    <source>
        <dbReference type="EMBL" id="EOY28068.1"/>
    </source>
</evidence>
<feature type="region of interest" description="Disordered" evidence="1">
    <location>
        <begin position="47"/>
        <end position="76"/>
    </location>
</feature>
<organism evidence="2 3">
    <name type="scientific">Theobroma cacao</name>
    <name type="common">Cacao</name>
    <name type="synonym">Cocoa</name>
    <dbReference type="NCBI Taxonomy" id="3641"/>
    <lineage>
        <taxon>Eukaryota</taxon>
        <taxon>Viridiplantae</taxon>
        <taxon>Streptophyta</taxon>
        <taxon>Embryophyta</taxon>
        <taxon>Tracheophyta</taxon>
        <taxon>Spermatophyta</taxon>
        <taxon>Magnoliopsida</taxon>
        <taxon>eudicotyledons</taxon>
        <taxon>Gunneridae</taxon>
        <taxon>Pentapetalae</taxon>
        <taxon>rosids</taxon>
        <taxon>malvids</taxon>
        <taxon>Malvales</taxon>
        <taxon>Malvaceae</taxon>
        <taxon>Byttnerioideae</taxon>
        <taxon>Theobroma</taxon>
    </lineage>
</organism>
<dbReference type="HOGENOM" id="CLU_2659512_0_0_1"/>
<keyword evidence="3" id="KW-1185">Reference proteome</keyword>
<dbReference type="EMBL" id="CM001884">
    <property type="protein sequence ID" value="EOY28068.1"/>
    <property type="molecule type" value="Genomic_DNA"/>
</dbReference>
<proteinExistence type="predicted"/>
<feature type="compositionally biased region" description="Basic and acidic residues" evidence="1">
    <location>
        <begin position="19"/>
        <end position="35"/>
    </location>
</feature>